<proteinExistence type="predicted"/>
<organism evidence="2 3">
    <name type="scientific">Dyadobacter chenhuakuii</name>
    <dbReference type="NCBI Taxonomy" id="2909339"/>
    <lineage>
        <taxon>Bacteria</taxon>
        <taxon>Pseudomonadati</taxon>
        <taxon>Bacteroidota</taxon>
        <taxon>Cytophagia</taxon>
        <taxon>Cytophagales</taxon>
        <taxon>Spirosomataceae</taxon>
        <taxon>Dyadobacter</taxon>
    </lineage>
</organism>
<feature type="region of interest" description="Disordered" evidence="1">
    <location>
        <begin position="119"/>
        <end position="142"/>
    </location>
</feature>
<keyword evidence="3" id="KW-1185">Reference proteome</keyword>
<name>A0ABY4XFS7_9BACT</name>
<dbReference type="RefSeq" id="WP_235162611.1">
    <property type="nucleotide sequence ID" value="NZ_CP098805.1"/>
</dbReference>
<evidence type="ECO:0000313" key="2">
    <source>
        <dbReference type="EMBL" id="USJ29086.1"/>
    </source>
</evidence>
<reference evidence="2" key="1">
    <citation type="submission" date="2022-06" db="EMBL/GenBank/DDBJ databases">
        <title>Novel species in genus Dyadobacter.</title>
        <authorList>
            <person name="Ma C."/>
        </authorList>
    </citation>
    <scope>NUCLEOTIDE SEQUENCE</scope>
    <source>
        <strain evidence="2">CY22</strain>
    </source>
</reference>
<evidence type="ECO:0000313" key="3">
    <source>
        <dbReference type="Proteomes" id="UP001055420"/>
    </source>
</evidence>
<protein>
    <submittedName>
        <fullName evidence="2">Uncharacterized protein</fullName>
    </submittedName>
</protein>
<sequence>MGKVGFYYNSGTAAAPVWSLVGGGEGGNLTLPFSQNGSSISSLFHINNTGGISVGSAITGESESSVGVKGVTNTGRAIVGTSNGSGTAVSGYAVSDGTGVIASAANTNGKALEVSGPMRIAGPGQSPGKGKMLASDGNGNAS</sequence>
<dbReference type="EMBL" id="CP098805">
    <property type="protein sequence ID" value="USJ29086.1"/>
    <property type="molecule type" value="Genomic_DNA"/>
</dbReference>
<gene>
    <name evidence="2" type="ORF">NFI80_14505</name>
</gene>
<dbReference type="Proteomes" id="UP001055420">
    <property type="component" value="Chromosome"/>
</dbReference>
<accession>A0ABY4XFS7</accession>
<evidence type="ECO:0000256" key="1">
    <source>
        <dbReference type="SAM" id="MobiDB-lite"/>
    </source>
</evidence>